<dbReference type="Proteomes" id="UP001054902">
    <property type="component" value="Unassembled WGS sequence"/>
</dbReference>
<feature type="region of interest" description="Disordered" evidence="1">
    <location>
        <begin position="547"/>
        <end position="569"/>
    </location>
</feature>
<feature type="compositionally biased region" description="Polar residues" evidence="1">
    <location>
        <begin position="861"/>
        <end position="873"/>
    </location>
</feature>
<organism evidence="3 4">
    <name type="scientific">Chaetoceros tenuissimus</name>
    <dbReference type="NCBI Taxonomy" id="426638"/>
    <lineage>
        <taxon>Eukaryota</taxon>
        <taxon>Sar</taxon>
        <taxon>Stramenopiles</taxon>
        <taxon>Ochrophyta</taxon>
        <taxon>Bacillariophyta</taxon>
        <taxon>Coscinodiscophyceae</taxon>
        <taxon>Chaetocerotophycidae</taxon>
        <taxon>Chaetocerotales</taxon>
        <taxon>Chaetocerotaceae</taxon>
        <taxon>Chaetoceros</taxon>
    </lineage>
</organism>
<dbReference type="SUPFAM" id="SSF55785">
    <property type="entry name" value="PYP-like sensor domain (PAS domain)"/>
    <property type="match status" value="1"/>
</dbReference>
<feature type="compositionally biased region" description="Low complexity" evidence="1">
    <location>
        <begin position="770"/>
        <end position="781"/>
    </location>
</feature>
<feature type="region of interest" description="Disordered" evidence="1">
    <location>
        <begin position="275"/>
        <end position="347"/>
    </location>
</feature>
<feature type="compositionally biased region" description="Basic and acidic residues" evidence="1">
    <location>
        <begin position="313"/>
        <end position="322"/>
    </location>
</feature>
<feature type="region of interest" description="Disordered" evidence="1">
    <location>
        <begin position="938"/>
        <end position="1000"/>
    </location>
</feature>
<feature type="region of interest" description="Disordered" evidence="1">
    <location>
        <begin position="733"/>
        <end position="832"/>
    </location>
</feature>
<dbReference type="SMART" id="SM00091">
    <property type="entry name" value="PAS"/>
    <property type="match status" value="1"/>
</dbReference>
<feature type="compositionally biased region" description="Polar residues" evidence="1">
    <location>
        <begin position="233"/>
        <end position="244"/>
    </location>
</feature>
<feature type="compositionally biased region" description="Low complexity" evidence="1">
    <location>
        <begin position="61"/>
        <end position="70"/>
    </location>
</feature>
<dbReference type="PROSITE" id="PS50112">
    <property type="entry name" value="PAS"/>
    <property type="match status" value="1"/>
</dbReference>
<feature type="region of interest" description="Disordered" evidence="1">
    <location>
        <begin position="209"/>
        <end position="245"/>
    </location>
</feature>
<feature type="compositionally biased region" description="Polar residues" evidence="1">
    <location>
        <begin position="328"/>
        <end position="347"/>
    </location>
</feature>
<dbReference type="AlphaFoldDB" id="A0AAD3D7I0"/>
<feature type="compositionally biased region" description="Basic and acidic residues" evidence="1">
    <location>
        <begin position="802"/>
        <end position="817"/>
    </location>
</feature>
<evidence type="ECO:0000313" key="4">
    <source>
        <dbReference type="Proteomes" id="UP001054902"/>
    </source>
</evidence>
<protein>
    <recommendedName>
        <fullName evidence="2">PAS domain-containing protein</fullName>
    </recommendedName>
</protein>
<feature type="domain" description="PAS" evidence="2">
    <location>
        <begin position="473"/>
        <end position="543"/>
    </location>
</feature>
<reference evidence="3 4" key="1">
    <citation type="journal article" date="2021" name="Sci. Rep.">
        <title>The genome of the diatom Chaetoceros tenuissimus carries an ancient integrated fragment of an extant virus.</title>
        <authorList>
            <person name="Hongo Y."/>
            <person name="Kimura K."/>
            <person name="Takaki Y."/>
            <person name="Yoshida Y."/>
            <person name="Baba S."/>
            <person name="Kobayashi G."/>
            <person name="Nagasaki K."/>
            <person name="Hano T."/>
            <person name="Tomaru Y."/>
        </authorList>
    </citation>
    <scope>NUCLEOTIDE SEQUENCE [LARGE SCALE GENOMIC DNA]</scope>
    <source>
        <strain evidence="3 4">NIES-3715</strain>
    </source>
</reference>
<feature type="compositionally biased region" description="Low complexity" evidence="1">
    <location>
        <begin position="209"/>
        <end position="232"/>
    </location>
</feature>
<feature type="compositionally biased region" description="Basic and acidic residues" evidence="1">
    <location>
        <begin position="938"/>
        <end position="948"/>
    </location>
</feature>
<feature type="compositionally biased region" description="Polar residues" evidence="1">
    <location>
        <begin position="987"/>
        <end position="999"/>
    </location>
</feature>
<dbReference type="InterPro" id="IPR000014">
    <property type="entry name" value="PAS"/>
</dbReference>
<evidence type="ECO:0000313" key="3">
    <source>
        <dbReference type="EMBL" id="GFH59337.1"/>
    </source>
</evidence>
<dbReference type="CDD" id="cd00130">
    <property type="entry name" value="PAS"/>
    <property type="match status" value="1"/>
</dbReference>
<name>A0AAD3D7I0_9STRA</name>
<feature type="compositionally biased region" description="Low complexity" evidence="1">
    <location>
        <begin position="885"/>
        <end position="899"/>
    </location>
</feature>
<evidence type="ECO:0000259" key="2">
    <source>
        <dbReference type="PROSITE" id="PS50112"/>
    </source>
</evidence>
<accession>A0AAD3D7I0</accession>
<dbReference type="InterPro" id="IPR013767">
    <property type="entry name" value="PAS_fold"/>
</dbReference>
<feature type="region of interest" description="Disordered" evidence="1">
    <location>
        <begin position="589"/>
        <end position="676"/>
    </location>
</feature>
<dbReference type="PROSITE" id="PS00036">
    <property type="entry name" value="BZIP_BASIC"/>
    <property type="match status" value="1"/>
</dbReference>
<proteinExistence type="predicted"/>
<dbReference type="Pfam" id="PF00989">
    <property type="entry name" value="PAS"/>
    <property type="match status" value="1"/>
</dbReference>
<dbReference type="InterPro" id="IPR035965">
    <property type="entry name" value="PAS-like_dom_sf"/>
</dbReference>
<evidence type="ECO:0000256" key="1">
    <source>
        <dbReference type="SAM" id="MobiDB-lite"/>
    </source>
</evidence>
<gene>
    <name evidence="3" type="ORF">CTEN210_15813</name>
</gene>
<sequence length="1031" mass="112024">MVTENHNHQAMSQTGGIMNMSDANGMAIQQPQGSSLNHQSTPGAVGQHGAMYPPSHPLNGAQSQQQPQQHHSLNNLNNISQNAFNSNQNMNNPATAAFAAALGQQMLQMGMQSPGQNQTNMQNTNAFVNQDANGSLADQISAFMHQQHQNQVNAQTQSQLAAILAASGLGNNNNNNNNNMYQGQGQNAPAPMLALSQAFALIQQAMQSQPAQSQMNHQQQISQQFQPEQHIQTISQHQNTPSPSEQVMLHQQFQMQEQPQHTLPATSTNPPALAEKQTVVRSPTPATPKKQSTNHKLEKKKAKAPKRQKTGSPKKDVDKNKVDNVANGSNSSNQHVQSGLPSLNNQTLTHASASPFQMPAPTTHSHPSQMLYNPSISMPQNGHNMIQRSMNPNINPIVLSQMQSWKLDQLEGHVKLLQETGQPIPHAVKILLHEARKTEQKKAAKRIANRKSASTSRARKKALVAEMTKTNTRLRRQAIILSLLPDLVVAIQEDGTITFCSAQVERVLRHKVSDMIGANISQVLTPASHKALFELIEKLISAEKTIAGDDNNNKEGDESGRSSNSGNTLSAAVVSEQSDHFPLSIVKVKSHKHAKGSNDSSDSNNRNNAVTDAAMSRSGTQSSLTTTNQSNSNSDNSNGGTASAGSGSNGSNDSRKRKAHRNSDIDSSSSSEPNKIVRNANEALNRNVRFHNEQLKIKEDLEKKRLAHKDDVTGDFVTANNADARLSSLMMTTETTESAPEVKASKTPISPTLEGPRKPDPNPNDENMEDNSSSSSSLSLLAGVEDRHKKRKRTENNASDDSGYRESAESDPSREDSASSTSEASNGRRRKPLAPTCNVCLIRDDLTTIWCEVTSSIRTVSSDDNEQDSVTNTSKSVSLKKKDASSSSSDDQQGSNCSSKEAPMKELLLCLRPTSDGTEKVSEDLRFIPNLKNIPRELESKSYSKQESQDNTSSNGEATASHSTKSGNKNNHMPVKKRALAQDESEAITSETIRRSSLTDAPCAKKQLVETTEDDAERKTVVESLILMSSN</sequence>
<feature type="region of interest" description="Disordered" evidence="1">
    <location>
        <begin position="861"/>
        <end position="900"/>
    </location>
</feature>
<feature type="compositionally biased region" description="Basic residues" evidence="1">
    <location>
        <begin position="297"/>
        <end position="309"/>
    </location>
</feature>
<feature type="compositionally biased region" description="Basic and acidic residues" evidence="1">
    <location>
        <begin position="551"/>
        <end position="560"/>
    </location>
</feature>
<dbReference type="EMBL" id="BLLK01000062">
    <property type="protein sequence ID" value="GFH59337.1"/>
    <property type="molecule type" value="Genomic_DNA"/>
</dbReference>
<dbReference type="InterPro" id="IPR004827">
    <property type="entry name" value="bZIP"/>
</dbReference>
<feature type="compositionally biased region" description="Low complexity" evidence="1">
    <location>
        <begin position="597"/>
        <end position="608"/>
    </location>
</feature>
<dbReference type="GO" id="GO:0003700">
    <property type="term" value="F:DNA-binding transcription factor activity"/>
    <property type="evidence" value="ECO:0007669"/>
    <property type="project" value="InterPro"/>
</dbReference>
<feature type="compositionally biased region" description="Polar residues" evidence="1">
    <location>
        <begin position="27"/>
        <end position="42"/>
    </location>
</feature>
<feature type="compositionally biased region" description="Low complexity" evidence="1">
    <location>
        <begin position="618"/>
        <end position="652"/>
    </location>
</feature>
<feature type="region of interest" description="Disordered" evidence="1">
    <location>
        <begin position="1"/>
        <end position="70"/>
    </location>
</feature>
<comment type="caution">
    <text evidence="3">The sequence shown here is derived from an EMBL/GenBank/DDBJ whole genome shotgun (WGS) entry which is preliminary data.</text>
</comment>
<keyword evidence="4" id="KW-1185">Reference proteome</keyword>
<dbReference type="Gene3D" id="3.30.450.20">
    <property type="entry name" value="PAS domain"/>
    <property type="match status" value="1"/>
</dbReference>
<feature type="compositionally biased region" description="Polar residues" evidence="1">
    <location>
        <begin position="949"/>
        <end position="971"/>
    </location>
</feature>